<gene>
    <name evidence="3" type="ORF">KCG34_15945</name>
</gene>
<dbReference type="Gene3D" id="2.30.40.10">
    <property type="entry name" value="Urease, subunit C, domain 1"/>
    <property type="match status" value="1"/>
</dbReference>
<reference evidence="3" key="1">
    <citation type="submission" date="2021-04" db="EMBL/GenBank/DDBJ databases">
        <title>The complete genome sequence of Caulobacter sp. S6.</title>
        <authorList>
            <person name="Tang Y."/>
            <person name="Ouyang W."/>
            <person name="Liu Q."/>
            <person name="Huang B."/>
            <person name="Guo Z."/>
            <person name="Lei P."/>
        </authorList>
    </citation>
    <scope>NUCLEOTIDE SEQUENCE</scope>
    <source>
        <strain evidence="3">S6</strain>
    </source>
</reference>
<keyword evidence="1" id="KW-0732">Signal</keyword>
<dbReference type="Gene3D" id="3.20.20.140">
    <property type="entry name" value="Metal-dependent hydrolases"/>
    <property type="match status" value="2"/>
</dbReference>
<evidence type="ECO:0000259" key="2">
    <source>
        <dbReference type="Pfam" id="PF07969"/>
    </source>
</evidence>
<dbReference type="SUPFAM" id="SSF51338">
    <property type="entry name" value="Composite domain of metallo-dependent hydrolases"/>
    <property type="match status" value="1"/>
</dbReference>
<feature type="chain" id="PRO_5037721958" evidence="1">
    <location>
        <begin position="22"/>
        <end position="670"/>
    </location>
</feature>
<dbReference type="PANTHER" id="PTHR22642:SF2">
    <property type="entry name" value="PROTEIN LONG AFTER FAR-RED 3"/>
    <property type="match status" value="1"/>
</dbReference>
<proteinExistence type="predicted"/>
<dbReference type="SUPFAM" id="SSF51556">
    <property type="entry name" value="Metallo-dependent hydrolases"/>
    <property type="match status" value="1"/>
</dbReference>
<keyword evidence="4" id="KW-1185">Reference proteome</keyword>
<evidence type="ECO:0000313" key="4">
    <source>
        <dbReference type="Proteomes" id="UP000676409"/>
    </source>
</evidence>
<protein>
    <submittedName>
        <fullName evidence="3">Amidohydrolase family protein</fullName>
    </submittedName>
</protein>
<dbReference type="EMBL" id="CP073078">
    <property type="protein sequence ID" value="QUD86572.1"/>
    <property type="molecule type" value="Genomic_DNA"/>
</dbReference>
<dbReference type="PANTHER" id="PTHR22642">
    <property type="entry name" value="IMIDAZOLONEPROPIONASE"/>
    <property type="match status" value="1"/>
</dbReference>
<sequence>MKKRLIAALLGASMLASAAHAAAPADYVLQNARIYTEDAARSTAQAMAVSGGKIVYVGDAAGAKALIGPNTRVEDGAGRLVLPGLVDAHIHPTGIADLDVCSFESKPYSLDAMAGFIQACIKRYDIKPGQWITVQQWNFSAGNEPSAQAPDLRRALDRAAPNNPVALLGNDGHHGAFNSLGLARAKNAKGQVVGYSRATIASDFKDFAKLIGVDAAGEPNGTVNEDARDVIDAPNLLLVNFQALMKTPQLVPERLNSVGITAMQDAYVVPEMQVFYDTLAAQGKLTVRVNLMQFYLPEEFRAADGHIEYDRLLTGAKQIRAKYAGDDLIRSEAIKIFADGVLEGNPYAVPPTLPDSPSLKPYLQPIFGKGADGKLVVKGYVDTASSLCQGVRAHPDQYESAEAVAAFMKANGYHPGQCAISSGKLQHDRQVILDYAKAAHLAGFTLHIHAIGDAAVRTAVDAIEGARAADGNDKTPDTIAHLQVVSPEDIARIGKDHLYLAYTYSWANADPEYDLTVVPFFEHVSGNSYADYHKPDSYYEKAFYPTKSTKAAGAILAAGSDAPVNTRDPQPFVNMQLGLTRAEPGLPPATPSERLTVRDVVDAYTIHGAQAMGRADEYGSLEVGKSADFILLDQDILALGDAGHADQIGKTKVLETWFKGQKVYAAKPQS</sequence>
<dbReference type="GO" id="GO:0016810">
    <property type="term" value="F:hydrolase activity, acting on carbon-nitrogen (but not peptide) bonds"/>
    <property type="evidence" value="ECO:0007669"/>
    <property type="project" value="InterPro"/>
</dbReference>
<dbReference type="Gene3D" id="3.10.310.70">
    <property type="match status" value="1"/>
</dbReference>
<evidence type="ECO:0000313" key="3">
    <source>
        <dbReference type="EMBL" id="QUD86572.1"/>
    </source>
</evidence>
<feature type="domain" description="Amidohydrolase 3" evidence="2">
    <location>
        <begin position="73"/>
        <end position="664"/>
    </location>
</feature>
<organism evidence="3 4">
    <name type="scientific">Phenylobacterium montanum</name>
    <dbReference type="NCBI Taxonomy" id="2823693"/>
    <lineage>
        <taxon>Bacteria</taxon>
        <taxon>Pseudomonadati</taxon>
        <taxon>Pseudomonadota</taxon>
        <taxon>Alphaproteobacteria</taxon>
        <taxon>Caulobacterales</taxon>
        <taxon>Caulobacteraceae</taxon>
        <taxon>Phenylobacterium</taxon>
    </lineage>
</organism>
<feature type="signal peptide" evidence="1">
    <location>
        <begin position="1"/>
        <end position="21"/>
    </location>
</feature>
<accession>A0A975FX60</accession>
<evidence type="ECO:0000256" key="1">
    <source>
        <dbReference type="SAM" id="SignalP"/>
    </source>
</evidence>
<dbReference type="AlphaFoldDB" id="A0A975FX60"/>
<dbReference type="Pfam" id="PF07969">
    <property type="entry name" value="Amidohydro_3"/>
    <property type="match status" value="1"/>
</dbReference>
<dbReference type="RefSeq" id="WP_211936624.1">
    <property type="nucleotide sequence ID" value="NZ_CP073078.1"/>
</dbReference>
<dbReference type="KEGG" id="caul:KCG34_15945"/>
<name>A0A975FX60_9CAUL</name>
<dbReference type="InterPro" id="IPR032466">
    <property type="entry name" value="Metal_Hydrolase"/>
</dbReference>
<dbReference type="Proteomes" id="UP000676409">
    <property type="component" value="Chromosome"/>
</dbReference>
<dbReference type="InterPro" id="IPR013108">
    <property type="entry name" value="Amidohydro_3"/>
</dbReference>
<dbReference type="InterPro" id="IPR011059">
    <property type="entry name" value="Metal-dep_hydrolase_composite"/>
</dbReference>